<dbReference type="EnsemblMetazoa" id="AARA018528-RA">
    <property type="protein sequence ID" value="AARA018528-PA"/>
    <property type="gene ID" value="AARA018528"/>
</dbReference>
<accession>A0A8W7MTR2</accession>
<dbReference type="EMBL" id="APCN01005306">
    <property type="status" value="NOT_ANNOTATED_CDS"/>
    <property type="molecule type" value="Genomic_DNA"/>
</dbReference>
<feature type="domain" description="CCDC113/CCDC96 coiled-coil" evidence="1">
    <location>
        <begin position="140"/>
        <end position="298"/>
    </location>
</feature>
<dbReference type="AlphaFoldDB" id="A0A8W7MTR2"/>
<organism evidence="2 3">
    <name type="scientific">Anopheles arabiensis</name>
    <name type="common">Mosquito</name>
    <dbReference type="NCBI Taxonomy" id="7173"/>
    <lineage>
        <taxon>Eukaryota</taxon>
        <taxon>Metazoa</taxon>
        <taxon>Ecdysozoa</taxon>
        <taxon>Arthropoda</taxon>
        <taxon>Hexapoda</taxon>
        <taxon>Insecta</taxon>
        <taxon>Pterygota</taxon>
        <taxon>Neoptera</taxon>
        <taxon>Endopterygota</taxon>
        <taxon>Diptera</taxon>
        <taxon>Nematocera</taxon>
        <taxon>Culicoidea</taxon>
        <taxon>Culicidae</taxon>
        <taxon>Anophelinae</taxon>
        <taxon>Anopheles</taxon>
    </lineage>
</organism>
<proteinExistence type="predicted"/>
<dbReference type="Pfam" id="PF13870">
    <property type="entry name" value="CCDC113_CCDC96_CC"/>
    <property type="match status" value="1"/>
</dbReference>
<protein>
    <recommendedName>
        <fullName evidence="1">CCDC113/CCDC96 coiled-coil domain-containing protein</fullName>
    </recommendedName>
</protein>
<dbReference type="Proteomes" id="UP000075840">
    <property type="component" value="Unassembled WGS sequence"/>
</dbReference>
<evidence type="ECO:0000259" key="1">
    <source>
        <dbReference type="Pfam" id="PF13870"/>
    </source>
</evidence>
<evidence type="ECO:0000313" key="2">
    <source>
        <dbReference type="EnsemblMetazoa" id="AARA018528-PA"/>
    </source>
</evidence>
<keyword evidence="3" id="KW-1185">Reference proteome</keyword>
<dbReference type="RefSeq" id="XP_040169276.1">
    <property type="nucleotide sequence ID" value="XM_040313342.1"/>
</dbReference>
<sequence length="300" mass="34951">MPIVKKKTILNDLHNAFETNLRRKSSKTIPIQLVGDENKDNNSLHDPLETIDEKNQQTEAAAIESVASVKPVSKQNESTEKHQNKVAEFQLHIASYISKIVSLRVAKLAANDEKITQLGMSFFDDCIGAIDITKLVQLIDKARTNLSNERKRLFVVMKRLKRNDMQNYQLDKQMQDVSLEQYYELKAEVNRIGEKLEETHKRMNNSRQQFENDVARATHVREKLFNSQNLILSVMQDVSGVKGDFSIYKQTLCDRLELKKQLRRKNESLKQRVHLFKLMPWYGQTKKQLELTKSFVKKFE</sequence>
<name>A0A8W7MTR2_ANOAR</name>
<dbReference type="InterPro" id="IPR025254">
    <property type="entry name" value="CCDC113/CCDC96_CC"/>
</dbReference>
<evidence type="ECO:0000313" key="3">
    <source>
        <dbReference type="Proteomes" id="UP000075840"/>
    </source>
</evidence>
<dbReference type="GeneID" id="120903740"/>
<reference evidence="2" key="1">
    <citation type="submission" date="2022-08" db="UniProtKB">
        <authorList>
            <consortium name="EnsemblMetazoa"/>
        </authorList>
    </citation>
    <scope>IDENTIFICATION</scope>
    <source>
        <strain evidence="2">Dongola</strain>
    </source>
</reference>
<dbReference type="KEGG" id="aara:120903740"/>